<dbReference type="PANTHER" id="PTHR47183:SF1">
    <property type="entry name" value="GLUCOSE-1-PHOSPHATE CYTIDYLYLTRANSFERASE"/>
    <property type="match status" value="1"/>
</dbReference>
<dbReference type="Proteomes" id="UP000011021">
    <property type="component" value="Unassembled WGS sequence"/>
</dbReference>
<dbReference type="GO" id="GO:0047343">
    <property type="term" value="F:glucose-1-phosphate cytidylyltransferase activity"/>
    <property type="evidence" value="ECO:0007669"/>
    <property type="project" value="UniProtKB-EC"/>
</dbReference>
<dbReference type="HOGENOM" id="CLU_029499_10_0_4"/>
<reference evidence="2 3" key="1">
    <citation type="submission" date="2010-12" db="EMBL/GenBank/DDBJ databases">
        <authorList>
            <person name="Muzny D."/>
            <person name="Qin X."/>
            <person name="Deng J."/>
            <person name="Jiang H."/>
            <person name="Liu Y."/>
            <person name="Qu J."/>
            <person name="Song X.-Z."/>
            <person name="Zhang L."/>
            <person name="Thornton R."/>
            <person name="Coyle M."/>
            <person name="Francisco L."/>
            <person name="Jackson L."/>
            <person name="Javaid M."/>
            <person name="Korchina V."/>
            <person name="Kovar C."/>
            <person name="Mata R."/>
            <person name="Mathew T."/>
            <person name="Ngo R."/>
            <person name="Nguyen L."/>
            <person name="Nguyen N."/>
            <person name="Okwuonu G."/>
            <person name="Ongeri F."/>
            <person name="Pham C."/>
            <person name="Simmons D."/>
            <person name="Wilczek-Boney K."/>
            <person name="Hale W."/>
            <person name="Jakkamsetti A."/>
            <person name="Pham P."/>
            <person name="Ruth R."/>
            <person name="San Lucas F."/>
            <person name="Warren J."/>
            <person name="Zhang J."/>
            <person name="Zhao Z."/>
            <person name="Zhou C."/>
            <person name="Zhu D."/>
            <person name="Lee S."/>
            <person name="Bess C."/>
            <person name="Blankenburg K."/>
            <person name="Forbes L."/>
            <person name="Fu Q."/>
            <person name="Gubbala S."/>
            <person name="Hirani K."/>
            <person name="Jayaseelan J.C."/>
            <person name="Lara F."/>
            <person name="Munidasa M."/>
            <person name="Palculict T."/>
            <person name="Patil S."/>
            <person name="Pu L.-L."/>
            <person name="Saada N."/>
            <person name="Tang L."/>
            <person name="Weissenberger G."/>
            <person name="Zhu Y."/>
            <person name="Hemphill L."/>
            <person name="Shang Y."/>
            <person name="Youmans B."/>
            <person name="Ayvaz T."/>
            <person name="Ross M."/>
            <person name="Santibanez J."/>
            <person name="Aqrawi P."/>
            <person name="Gross S."/>
            <person name="Joshi V."/>
            <person name="Fowler G."/>
            <person name="Nazareth L."/>
            <person name="Reid J."/>
            <person name="Worley K."/>
            <person name="Petrosino J."/>
            <person name="Highlander S."/>
            <person name="Gibbs R."/>
        </authorList>
    </citation>
    <scope>NUCLEOTIDE SEQUENCE [LARGE SCALE GENOMIC DNA]</scope>
    <source>
        <strain evidence="2 3">ATCC 51599</strain>
    </source>
</reference>
<dbReference type="InterPro" id="IPR005835">
    <property type="entry name" value="NTP_transferase_dom"/>
</dbReference>
<name>E7S0E6_9BURK</name>
<dbReference type="InterPro" id="IPR013446">
    <property type="entry name" value="G1P_cyt_trans-like"/>
</dbReference>
<dbReference type="AlphaFoldDB" id="E7S0E6"/>
<dbReference type="CDD" id="cd02524">
    <property type="entry name" value="G1P_cytidylyltransferase"/>
    <property type="match status" value="1"/>
</dbReference>
<dbReference type="PANTHER" id="PTHR47183">
    <property type="entry name" value="GLUCOSE-1-PHOSPHATE CYTIDYLYLTRANSFERASE-RELATED"/>
    <property type="match status" value="1"/>
</dbReference>
<protein>
    <submittedName>
        <fullName evidence="2">Glucose-1-phosphate cytidylyltransferase</fullName>
        <ecNumber evidence="2">2.7.7.33</ecNumber>
    </submittedName>
</protein>
<dbReference type="STRING" id="887898.HMPREF0551_2410"/>
<evidence type="ECO:0000259" key="1">
    <source>
        <dbReference type="Pfam" id="PF00483"/>
    </source>
</evidence>
<comment type="caution">
    <text evidence="2">The sequence shown here is derived from an EMBL/GenBank/DDBJ whole genome shotgun (WGS) entry which is preliminary data.</text>
</comment>
<dbReference type="GO" id="GO:0009243">
    <property type="term" value="P:O antigen biosynthetic process"/>
    <property type="evidence" value="ECO:0007669"/>
    <property type="project" value="InterPro"/>
</dbReference>
<organism evidence="2 3">
    <name type="scientific">Lautropia mirabilis ATCC 51599</name>
    <dbReference type="NCBI Taxonomy" id="887898"/>
    <lineage>
        <taxon>Bacteria</taxon>
        <taxon>Pseudomonadati</taxon>
        <taxon>Pseudomonadota</taxon>
        <taxon>Betaproteobacteria</taxon>
        <taxon>Burkholderiales</taxon>
        <taxon>Burkholderiaceae</taxon>
        <taxon>Lautropia</taxon>
    </lineage>
</organism>
<feature type="domain" description="Nucleotidyl transferase" evidence="1">
    <location>
        <begin position="3"/>
        <end position="203"/>
    </location>
</feature>
<keyword evidence="3" id="KW-1185">Reference proteome</keyword>
<sequence length="257" mass="28851">MQAVILAGGFGTRISEESAVRPKPMVEIGGQPILWHIMKIYASHGINDFVICCGYKSHIIKQYFHEYAISRADVTFNLGTNEMQIHRNESEPWSVTLVETGQDSMTGGRIKRAAKYVKGDTFLCTYGDGVSNVDITASIEFHRKHGKEATVTAVQPPGRFGAFSLQADQTLVDSFMEKPQGDGAWINGGFFVLDRKVLDRIHGDDSVFEQEPMRSLSADGQLEAWRHTGFWQPMDTLRDKHVLEELWASGKAPWKSW</sequence>
<proteinExistence type="predicted"/>
<dbReference type="eggNOG" id="COG1208">
    <property type="taxonomic scope" value="Bacteria"/>
</dbReference>
<accession>E7S0E6</accession>
<dbReference type="InterPro" id="IPR029044">
    <property type="entry name" value="Nucleotide-diphossugar_trans"/>
</dbReference>
<dbReference type="NCBIfam" id="TIGR02623">
    <property type="entry name" value="G1P_cyt_trans"/>
    <property type="match status" value="1"/>
</dbReference>
<dbReference type="SUPFAM" id="SSF53448">
    <property type="entry name" value="Nucleotide-diphospho-sugar transferases"/>
    <property type="match status" value="1"/>
</dbReference>
<dbReference type="EC" id="2.7.7.33" evidence="2"/>
<gene>
    <name evidence="2" type="primary">rfbF</name>
    <name evidence="2" type="ORF">HMPREF0551_2410</name>
</gene>
<dbReference type="Gene3D" id="3.90.550.10">
    <property type="entry name" value="Spore Coat Polysaccharide Biosynthesis Protein SpsA, Chain A"/>
    <property type="match status" value="1"/>
</dbReference>
<dbReference type="Pfam" id="PF00483">
    <property type="entry name" value="NTP_transferase"/>
    <property type="match status" value="1"/>
</dbReference>
<keyword evidence="2" id="KW-0548">Nucleotidyltransferase</keyword>
<dbReference type="InterPro" id="IPR046981">
    <property type="entry name" value="G1P_cyt_trans"/>
</dbReference>
<keyword evidence="2" id="KW-0808">Transferase</keyword>
<evidence type="ECO:0000313" key="2">
    <source>
        <dbReference type="EMBL" id="EFV94295.1"/>
    </source>
</evidence>
<dbReference type="EMBL" id="AEQP01000022">
    <property type="protein sequence ID" value="EFV94295.1"/>
    <property type="molecule type" value="Genomic_DNA"/>
</dbReference>
<dbReference type="RefSeq" id="WP_005674852.1">
    <property type="nucleotide sequence ID" value="NZ_CP146288.1"/>
</dbReference>
<evidence type="ECO:0000313" key="3">
    <source>
        <dbReference type="Proteomes" id="UP000011021"/>
    </source>
</evidence>